<proteinExistence type="predicted"/>
<name>A0A8S9R3E7_BRACR</name>
<sequence>MIVDLFTAQGQDVVIVDRGNCPLTAKANNAEAAGASVLLIVNNQKDSCRHMLPQDAGATLEKMLINGSKGTSSWK</sequence>
<dbReference type="Proteomes" id="UP000712600">
    <property type="component" value="Unassembled WGS sequence"/>
</dbReference>
<keyword evidence="1" id="KW-0325">Glycoprotein</keyword>
<evidence type="ECO:0000313" key="4">
    <source>
        <dbReference type="Proteomes" id="UP000712600"/>
    </source>
</evidence>
<dbReference type="Gene3D" id="3.50.30.30">
    <property type="match status" value="1"/>
</dbReference>
<feature type="domain" description="PA" evidence="2">
    <location>
        <begin position="13"/>
        <end position="53"/>
    </location>
</feature>
<dbReference type="SUPFAM" id="SSF52025">
    <property type="entry name" value="PA domain"/>
    <property type="match status" value="1"/>
</dbReference>
<dbReference type="InterPro" id="IPR046450">
    <property type="entry name" value="PA_dom_sf"/>
</dbReference>
<evidence type="ECO:0000259" key="2">
    <source>
        <dbReference type="Pfam" id="PF02225"/>
    </source>
</evidence>
<accession>A0A8S9R3E7</accession>
<reference evidence="3" key="1">
    <citation type="submission" date="2019-12" db="EMBL/GenBank/DDBJ databases">
        <title>Genome sequencing and annotation of Brassica cretica.</title>
        <authorList>
            <person name="Studholme D.J."/>
            <person name="Sarris P."/>
        </authorList>
    </citation>
    <scope>NUCLEOTIDE SEQUENCE</scope>
    <source>
        <strain evidence="3">PFS-109/04</strain>
        <tissue evidence="3">Leaf</tissue>
    </source>
</reference>
<gene>
    <name evidence="3" type="ORF">F2Q69_00014156</name>
</gene>
<protein>
    <recommendedName>
        <fullName evidence="2">PA domain-containing protein</fullName>
    </recommendedName>
</protein>
<comment type="caution">
    <text evidence="3">The sequence shown here is derived from an EMBL/GenBank/DDBJ whole genome shotgun (WGS) entry which is preliminary data.</text>
</comment>
<dbReference type="InterPro" id="IPR003137">
    <property type="entry name" value="PA_domain"/>
</dbReference>
<organism evidence="3 4">
    <name type="scientific">Brassica cretica</name>
    <name type="common">Mustard</name>
    <dbReference type="NCBI Taxonomy" id="69181"/>
    <lineage>
        <taxon>Eukaryota</taxon>
        <taxon>Viridiplantae</taxon>
        <taxon>Streptophyta</taxon>
        <taxon>Embryophyta</taxon>
        <taxon>Tracheophyta</taxon>
        <taxon>Spermatophyta</taxon>
        <taxon>Magnoliopsida</taxon>
        <taxon>eudicotyledons</taxon>
        <taxon>Gunneridae</taxon>
        <taxon>Pentapetalae</taxon>
        <taxon>rosids</taxon>
        <taxon>malvids</taxon>
        <taxon>Brassicales</taxon>
        <taxon>Brassicaceae</taxon>
        <taxon>Brassiceae</taxon>
        <taxon>Brassica</taxon>
    </lineage>
</organism>
<evidence type="ECO:0000313" key="3">
    <source>
        <dbReference type="EMBL" id="KAF3559433.1"/>
    </source>
</evidence>
<dbReference type="AlphaFoldDB" id="A0A8S9R3E7"/>
<dbReference type="EMBL" id="QGKX02000996">
    <property type="protein sequence ID" value="KAF3559433.1"/>
    <property type="molecule type" value="Genomic_DNA"/>
</dbReference>
<evidence type="ECO:0000256" key="1">
    <source>
        <dbReference type="ARBA" id="ARBA00023180"/>
    </source>
</evidence>
<dbReference type="Pfam" id="PF02225">
    <property type="entry name" value="PA"/>
    <property type="match status" value="1"/>
</dbReference>